<evidence type="ECO:0000256" key="4">
    <source>
        <dbReference type="ARBA" id="ARBA00022723"/>
    </source>
</evidence>
<dbReference type="EC" id="1.14.99.60" evidence="9"/>
<name>A0A212T9L0_9BURK</name>
<dbReference type="InterPro" id="IPR012347">
    <property type="entry name" value="Ferritin-like"/>
</dbReference>
<dbReference type="SUPFAM" id="SSF47240">
    <property type="entry name" value="Ferritin-like"/>
    <property type="match status" value="1"/>
</dbReference>
<keyword evidence="11" id="KW-1185">Reference proteome</keyword>
<feature type="binding site" evidence="9">
    <location>
        <position position="97"/>
    </location>
    <ligand>
        <name>Fe cation</name>
        <dbReference type="ChEBI" id="CHEBI:24875"/>
        <label>1</label>
    </ligand>
</feature>
<comment type="cofactor">
    <cofactor evidence="9">
        <name>Fe cation</name>
        <dbReference type="ChEBI" id="CHEBI:24875"/>
    </cofactor>
    <text evidence="9">Binds 2 iron ions per subunit.</text>
</comment>
<dbReference type="InterPro" id="IPR047809">
    <property type="entry name" value="COQ7_proteobact"/>
</dbReference>
<keyword evidence="10" id="KW-0830">Ubiquinone</keyword>
<feature type="binding site" evidence="9">
    <location>
        <position position="181"/>
    </location>
    <ligand>
        <name>Fe cation</name>
        <dbReference type="ChEBI" id="CHEBI:24875"/>
        <label>2</label>
    </ligand>
</feature>
<reference evidence="10 11" key="1">
    <citation type="submission" date="2017-06" db="EMBL/GenBank/DDBJ databases">
        <authorList>
            <person name="Kim H.J."/>
            <person name="Triplett B.A."/>
        </authorList>
    </citation>
    <scope>NUCLEOTIDE SEQUENCE [LARGE SCALE GENOMIC DNA]</scope>
    <source>
        <strain evidence="10 11">MWH-VicM1</strain>
    </source>
</reference>
<keyword evidence="3 9" id="KW-0831">Ubiquinone biosynthesis</keyword>
<dbReference type="Pfam" id="PF03232">
    <property type="entry name" value="COQ7"/>
    <property type="match status" value="1"/>
</dbReference>
<gene>
    <name evidence="9" type="primary">coq7</name>
    <name evidence="10" type="ORF">SAMN06295916_0733</name>
</gene>
<dbReference type="UniPathway" id="UPA00232"/>
<comment type="subcellular location">
    <subcellularLocation>
        <location evidence="9">Cell membrane</location>
        <topology evidence="9">Peripheral membrane protein</topology>
    </subcellularLocation>
</comment>
<dbReference type="RefSeq" id="WP_088812608.1">
    <property type="nucleotide sequence ID" value="NZ_FYEX01000001.1"/>
</dbReference>
<keyword evidence="7 9" id="KW-0503">Monooxygenase</keyword>
<organism evidence="10 11">
    <name type="scientific">Polynucleobacter victoriensis</name>
    <dbReference type="NCBI Taxonomy" id="2049319"/>
    <lineage>
        <taxon>Bacteria</taxon>
        <taxon>Pseudomonadati</taxon>
        <taxon>Pseudomonadota</taxon>
        <taxon>Betaproteobacteria</taxon>
        <taxon>Burkholderiales</taxon>
        <taxon>Burkholderiaceae</taxon>
        <taxon>Polynucleobacter</taxon>
    </lineage>
</organism>
<dbReference type="GO" id="GO:0006744">
    <property type="term" value="P:ubiquinone biosynthetic process"/>
    <property type="evidence" value="ECO:0007669"/>
    <property type="project" value="UniProtKB-UniRule"/>
</dbReference>
<sequence>MGSDVKLKHSPLDGFIIEFDRALRSIVGATPMRRPVPQSAPTENLTTQEKQHAAGLMRVNHVGEVCAQALYQSQKLHAKSSDLKDKLEHAAIEEEDHLAWCEQRLSELDSRPSLLNPLWYAGSFVLGSVAGLAGDKVSLGFVSETEKQVENHLDGHLTELPTNDYRSMAIVAQMREDEIAHGQMARDEGGIDLPNPVKTAMKMMAKVMTSTAYRL</sequence>
<dbReference type="PANTHER" id="PTHR11237:SF4">
    <property type="entry name" value="5-DEMETHOXYUBIQUINONE HYDROXYLASE, MITOCHONDRIAL"/>
    <property type="match status" value="1"/>
</dbReference>
<keyword evidence="6 9" id="KW-0408">Iron</keyword>
<comment type="pathway">
    <text evidence="1 9">Cofactor biosynthesis; ubiquinone biosynthesis.</text>
</comment>
<dbReference type="InterPro" id="IPR011566">
    <property type="entry name" value="Ubq_synth_Coq7"/>
</dbReference>
<keyword evidence="4 9" id="KW-0479">Metal-binding</keyword>
<proteinExistence type="inferred from homology"/>
<keyword evidence="8 9" id="KW-0472">Membrane</keyword>
<dbReference type="Gene3D" id="1.20.1260.10">
    <property type="match status" value="1"/>
</dbReference>
<comment type="similarity">
    <text evidence="9">Belongs to the COQ7 family.</text>
</comment>
<evidence type="ECO:0000256" key="9">
    <source>
        <dbReference type="HAMAP-Rule" id="MF_01658"/>
    </source>
</evidence>
<dbReference type="CDD" id="cd01042">
    <property type="entry name" value="DMQH"/>
    <property type="match status" value="1"/>
</dbReference>
<dbReference type="OrthoDB" id="5192789at2"/>
<dbReference type="PANTHER" id="PTHR11237">
    <property type="entry name" value="COENZYME Q10 BIOSYNTHESIS PROTEIN 7"/>
    <property type="match status" value="1"/>
</dbReference>
<evidence type="ECO:0000256" key="3">
    <source>
        <dbReference type="ARBA" id="ARBA00022688"/>
    </source>
</evidence>
<feature type="binding site" evidence="9">
    <location>
        <position position="178"/>
    </location>
    <ligand>
        <name>Fe cation</name>
        <dbReference type="ChEBI" id="CHEBI:24875"/>
        <label>1</label>
    </ligand>
</feature>
<evidence type="ECO:0000256" key="8">
    <source>
        <dbReference type="ARBA" id="ARBA00023136"/>
    </source>
</evidence>
<keyword evidence="2 9" id="KW-1003">Cell membrane</keyword>
<comment type="catalytic activity">
    <reaction evidence="9">
        <text>a 5-methoxy-2-methyl-3-(all-trans-polyprenyl)benzene-1,4-diol + AH2 + O2 = a 3-demethylubiquinol + A + H2O</text>
        <dbReference type="Rhea" id="RHEA:50908"/>
        <dbReference type="Rhea" id="RHEA-COMP:10859"/>
        <dbReference type="Rhea" id="RHEA-COMP:10914"/>
        <dbReference type="ChEBI" id="CHEBI:13193"/>
        <dbReference type="ChEBI" id="CHEBI:15377"/>
        <dbReference type="ChEBI" id="CHEBI:15379"/>
        <dbReference type="ChEBI" id="CHEBI:17499"/>
        <dbReference type="ChEBI" id="CHEBI:84167"/>
        <dbReference type="ChEBI" id="CHEBI:84422"/>
        <dbReference type="EC" id="1.14.99.60"/>
    </reaction>
</comment>
<dbReference type="GO" id="GO:0008682">
    <property type="term" value="F:3-demethoxyubiquinol 3-hydroxylase activity"/>
    <property type="evidence" value="ECO:0007669"/>
    <property type="project" value="UniProtKB-EC"/>
</dbReference>
<dbReference type="EMBL" id="FYEX01000001">
    <property type="protein sequence ID" value="SNC62718.1"/>
    <property type="molecule type" value="Genomic_DNA"/>
</dbReference>
<dbReference type="Proteomes" id="UP000197215">
    <property type="component" value="Unassembled WGS sequence"/>
</dbReference>
<feature type="binding site" evidence="9">
    <location>
        <position position="64"/>
    </location>
    <ligand>
        <name>Fe cation</name>
        <dbReference type="ChEBI" id="CHEBI:24875"/>
        <label>1</label>
    </ligand>
</feature>
<dbReference type="NCBIfam" id="NF033656">
    <property type="entry name" value="DMQ_monoox_COQ7"/>
    <property type="match status" value="1"/>
</dbReference>
<accession>A0A212T9L0</accession>
<comment type="function">
    <text evidence="9">Catalyzes the hydroxylation of 2-nonaprenyl-3-methyl-6-methoxy-1,4-benzoquinol during ubiquinone biosynthesis.</text>
</comment>
<evidence type="ECO:0000256" key="5">
    <source>
        <dbReference type="ARBA" id="ARBA00023002"/>
    </source>
</evidence>
<dbReference type="GO" id="GO:0046872">
    <property type="term" value="F:metal ion binding"/>
    <property type="evidence" value="ECO:0007669"/>
    <property type="project" value="UniProtKB-KW"/>
</dbReference>
<evidence type="ECO:0000256" key="6">
    <source>
        <dbReference type="ARBA" id="ARBA00023004"/>
    </source>
</evidence>
<dbReference type="HAMAP" id="MF_01658">
    <property type="entry name" value="COQ7"/>
    <property type="match status" value="1"/>
</dbReference>
<feature type="binding site" evidence="9">
    <location>
        <position position="94"/>
    </location>
    <ligand>
        <name>Fe cation</name>
        <dbReference type="ChEBI" id="CHEBI:24875"/>
        <label>1</label>
    </ligand>
</feature>
<dbReference type="InterPro" id="IPR009078">
    <property type="entry name" value="Ferritin-like_SF"/>
</dbReference>
<evidence type="ECO:0000256" key="2">
    <source>
        <dbReference type="ARBA" id="ARBA00022475"/>
    </source>
</evidence>
<dbReference type="GO" id="GO:0005886">
    <property type="term" value="C:plasma membrane"/>
    <property type="evidence" value="ECO:0007669"/>
    <property type="project" value="UniProtKB-SubCell"/>
</dbReference>
<evidence type="ECO:0000256" key="7">
    <source>
        <dbReference type="ARBA" id="ARBA00023033"/>
    </source>
</evidence>
<evidence type="ECO:0000313" key="11">
    <source>
        <dbReference type="Proteomes" id="UP000197215"/>
    </source>
</evidence>
<feature type="binding site" evidence="9">
    <location>
        <position position="94"/>
    </location>
    <ligand>
        <name>Fe cation</name>
        <dbReference type="ChEBI" id="CHEBI:24875"/>
        <label>2</label>
    </ligand>
</feature>
<keyword evidence="5 9" id="KW-0560">Oxidoreductase</keyword>
<evidence type="ECO:0000256" key="1">
    <source>
        <dbReference type="ARBA" id="ARBA00004749"/>
    </source>
</evidence>
<dbReference type="AlphaFoldDB" id="A0A212T9L0"/>
<evidence type="ECO:0000313" key="10">
    <source>
        <dbReference type="EMBL" id="SNC62718.1"/>
    </source>
</evidence>
<feature type="binding site" evidence="9">
    <location>
        <position position="146"/>
    </location>
    <ligand>
        <name>Fe cation</name>
        <dbReference type="ChEBI" id="CHEBI:24875"/>
        <label>2</label>
    </ligand>
</feature>
<protein>
    <recommendedName>
        <fullName evidence="9">3-demethoxyubiquinol 3-hydroxylase</fullName>
        <shortName evidence="9">DMQ hydroxylase</shortName>
        <ecNumber evidence="9">1.14.99.60</ecNumber>
    </recommendedName>
    <alternativeName>
        <fullName evidence="9">2-nonaprenyl-3-methyl-6-methoxy-1,4-benzoquinol hydroxylase</fullName>
    </alternativeName>
</protein>
<feature type="binding site" evidence="9">
    <location>
        <position position="178"/>
    </location>
    <ligand>
        <name>Fe cation</name>
        <dbReference type="ChEBI" id="CHEBI:24875"/>
        <label>2</label>
    </ligand>
</feature>